<gene>
    <name evidence="1" type="ORF">EVC04_167</name>
</gene>
<name>A0A7S5RJG7_9CAUD</name>
<evidence type="ECO:0000313" key="1">
    <source>
        <dbReference type="EMBL" id="QIG73604.1"/>
    </source>
</evidence>
<dbReference type="EMBL" id="MN988532">
    <property type="protein sequence ID" value="QIG73604.1"/>
    <property type="molecule type" value="Genomic_DNA"/>
</dbReference>
<sequence>MINLTATVLCYFVYSVSHYVAFVEDKHDVGLADKIFAAPTMLAVVLCRKISKV</sequence>
<keyword evidence="2" id="KW-1185">Reference proteome</keyword>
<evidence type="ECO:0000313" key="2">
    <source>
        <dbReference type="Proteomes" id="UP000615696"/>
    </source>
</evidence>
<reference evidence="1 2" key="1">
    <citation type="submission" date="2020-01" db="EMBL/GenBank/DDBJ databases">
        <title>Patterns of diversity and host range of bacteriophage communities associated with bean-nodulatin bacteria.</title>
        <authorList>
            <person name="Vann Cauwenberghe J."/>
            <person name="Santamaria R.I."/>
            <person name="Bustos P."/>
            <person name="Juarez S."/>
            <person name="Gonzalez V."/>
        </authorList>
    </citation>
    <scope>NUCLEOTIDE SEQUENCE [LARGE SCALE GENOMIC DNA]</scope>
    <source>
        <strain evidence="2">RHph</strain>
    </source>
</reference>
<organism evidence="1 2">
    <name type="scientific">Rhizobium phage RHph_I1_9</name>
    <dbReference type="NCBI Taxonomy" id="2509729"/>
    <lineage>
        <taxon>Viruses</taxon>
        <taxon>Duplodnaviria</taxon>
        <taxon>Heunggongvirae</taxon>
        <taxon>Uroviricota</taxon>
        <taxon>Caudoviricetes</taxon>
        <taxon>Pootjesviridae</taxon>
        <taxon>Staniewskivirinae</taxon>
        <taxon>Trinifflemingvirus</taxon>
        <taxon>Trinifflemingvirus I19</taxon>
    </lineage>
</organism>
<proteinExistence type="predicted"/>
<accession>A0A7S5RJG7</accession>
<protein>
    <submittedName>
        <fullName evidence="1">Uncharacterized protein</fullName>
    </submittedName>
</protein>
<dbReference type="Proteomes" id="UP000615696">
    <property type="component" value="Segment"/>
</dbReference>